<name>D5ETE7_XYLR2</name>
<dbReference type="InterPro" id="IPR011701">
    <property type="entry name" value="MFS"/>
</dbReference>
<protein>
    <submittedName>
        <fullName evidence="6">MFS transporter</fullName>
    </submittedName>
</protein>
<dbReference type="InterPro" id="IPR052714">
    <property type="entry name" value="MFS_Exporter"/>
</dbReference>
<dbReference type="Proteomes" id="UP000000927">
    <property type="component" value="Chromosome"/>
</dbReference>
<feature type="transmembrane region" description="Helical" evidence="4">
    <location>
        <begin position="20"/>
        <end position="43"/>
    </location>
</feature>
<feature type="transmembrane region" description="Helical" evidence="4">
    <location>
        <begin position="118"/>
        <end position="136"/>
    </location>
</feature>
<reference evidence="6 7" key="1">
    <citation type="journal article" date="2010" name="Microb. Ecol.">
        <title>Comparative genome analysis of Prevotella ruminicola and Prevotella bryantii: insights into their environmental niche.</title>
        <authorList>
            <consortium name="North American Consortium for Rumen Bacteria"/>
            <person name="Purushe J."/>
            <person name="Fouts D.E."/>
            <person name="Morrison M."/>
            <person name="White B.A."/>
            <person name="Mackie R.I."/>
            <person name="Coutinho P.M."/>
            <person name="Henrissat B."/>
            <person name="Nelson K.E."/>
        </authorList>
    </citation>
    <scope>NUCLEOTIDE SEQUENCE [LARGE SCALE GENOMIC DNA]</scope>
    <source>
        <strain evidence="7">ATCC 19189 / JCM 8958 / 23</strain>
    </source>
</reference>
<feature type="transmembrane region" description="Helical" evidence="4">
    <location>
        <begin position="340"/>
        <end position="360"/>
    </location>
</feature>
<evidence type="ECO:0000259" key="5">
    <source>
        <dbReference type="PROSITE" id="PS50850"/>
    </source>
</evidence>
<dbReference type="InterPro" id="IPR020846">
    <property type="entry name" value="MFS_dom"/>
</dbReference>
<feature type="transmembrane region" description="Helical" evidence="4">
    <location>
        <begin position="55"/>
        <end position="73"/>
    </location>
</feature>
<dbReference type="SUPFAM" id="SSF103473">
    <property type="entry name" value="MFS general substrate transporter"/>
    <property type="match status" value="1"/>
</dbReference>
<dbReference type="eggNOG" id="COG2814">
    <property type="taxonomic scope" value="Bacteria"/>
</dbReference>
<evidence type="ECO:0000256" key="2">
    <source>
        <dbReference type="ARBA" id="ARBA00022989"/>
    </source>
</evidence>
<gene>
    <name evidence="6" type="ordered locus">PRU_1604</name>
</gene>
<keyword evidence="1 4" id="KW-0812">Transmembrane</keyword>
<evidence type="ECO:0000256" key="3">
    <source>
        <dbReference type="ARBA" id="ARBA00023136"/>
    </source>
</evidence>
<proteinExistence type="predicted"/>
<dbReference type="Gene3D" id="1.20.1250.20">
    <property type="entry name" value="MFS general substrate transporter like domains"/>
    <property type="match status" value="1"/>
</dbReference>
<dbReference type="CDD" id="cd17489">
    <property type="entry name" value="MFS_YfcJ_like"/>
    <property type="match status" value="1"/>
</dbReference>
<sequence length="440" mass="48117">MCALNRTFAPEMDKLWNRNYCKVMAANFTLFFAFYVLTPLLPLYLSEHFGATKDVIGLVLSGYTITALLFRPFSGYVVDSFPRKMVLMVSFSVFAIFFAGYLAASTLLLFTIVRTLHGGPFGALTVANSTVAIDVLPSSRRTEGIGYYGLSNNLAMAIAPTIGIFIYQLTNSFEFLFWLALIVATTGWLIDSTVKLKPRDSSQARSSRLSLDRFFLTRGWLLGLNMVAFGFSFGVLSNYLAIYGKEVMGITGGTGTYFMLCSVGLILSRLQGSKALRDGRVTHNAATGMVISLVGYTLFILMPTLAQSSMVNGQCSMVNGQCSMVNGQWSMFNGQWSMFIGYYGSALLIGLGNGHMWPAFQNMTINVATNKQRGTANSTILISWDIGMGLGILAGGIVAELISYSAAFWTVVLVNGTGVATYFLATRAFFLRRNLNPTVR</sequence>
<feature type="transmembrane region" description="Helical" evidence="4">
    <location>
        <begin position="148"/>
        <end position="169"/>
    </location>
</feature>
<feature type="transmembrane region" description="Helical" evidence="4">
    <location>
        <begin position="215"/>
        <end position="241"/>
    </location>
</feature>
<feature type="transmembrane region" description="Helical" evidence="4">
    <location>
        <begin position="288"/>
        <end position="306"/>
    </location>
</feature>
<evidence type="ECO:0000313" key="7">
    <source>
        <dbReference type="Proteomes" id="UP000000927"/>
    </source>
</evidence>
<keyword evidence="2 4" id="KW-1133">Transmembrane helix</keyword>
<feature type="transmembrane region" description="Helical" evidence="4">
    <location>
        <begin position="408"/>
        <end position="430"/>
    </location>
</feature>
<feature type="transmembrane region" description="Helical" evidence="4">
    <location>
        <begin position="85"/>
        <end position="112"/>
    </location>
</feature>
<feature type="domain" description="Major facilitator superfamily (MFS) profile" evidence="5">
    <location>
        <begin position="19"/>
        <end position="430"/>
    </location>
</feature>
<dbReference type="PROSITE" id="PS50850">
    <property type="entry name" value="MFS"/>
    <property type="match status" value="1"/>
</dbReference>
<evidence type="ECO:0000256" key="1">
    <source>
        <dbReference type="ARBA" id="ARBA00022692"/>
    </source>
</evidence>
<dbReference type="InterPro" id="IPR036259">
    <property type="entry name" value="MFS_trans_sf"/>
</dbReference>
<dbReference type="Pfam" id="PF07690">
    <property type="entry name" value="MFS_1"/>
    <property type="match status" value="2"/>
</dbReference>
<dbReference type="PANTHER" id="PTHR23531">
    <property type="entry name" value="QUINOLENE RESISTANCE PROTEIN NORA"/>
    <property type="match status" value="1"/>
</dbReference>
<dbReference type="KEGG" id="pru:PRU_1604"/>
<evidence type="ECO:0000313" key="6">
    <source>
        <dbReference type="EMBL" id="ADE81262.1"/>
    </source>
</evidence>
<feature type="transmembrane region" description="Helical" evidence="4">
    <location>
        <begin position="175"/>
        <end position="194"/>
    </location>
</feature>
<dbReference type="PANTHER" id="PTHR23531:SF1">
    <property type="entry name" value="QUINOLENE RESISTANCE PROTEIN NORA"/>
    <property type="match status" value="1"/>
</dbReference>
<organism evidence="6 7">
    <name type="scientific">Xylanibacter ruminicola (strain ATCC 19189 / DSM 19721 / CIP 105475 / JCM 8958 / 23)</name>
    <name type="common">Prevotella ruminicola</name>
    <dbReference type="NCBI Taxonomy" id="264731"/>
    <lineage>
        <taxon>Bacteria</taxon>
        <taxon>Pseudomonadati</taxon>
        <taxon>Bacteroidota</taxon>
        <taxon>Bacteroidia</taxon>
        <taxon>Bacteroidales</taxon>
        <taxon>Prevotellaceae</taxon>
        <taxon>Xylanibacter</taxon>
    </lineage>
</organism>
<feature type="transmembrane region" description="Helical" evidence="4">
    <location>
        <begin position="247"/>
        <end position="267"/>
    </location>
</feature>
<feature type="transmembrane region" description="Helical" evidence="4">
    <location>
        <begin position="381"/>
        <end position="402"/>
    </location>
</feature>
<evidence type="ECO:0000256" key="4">
    <source>
        <dbReference type="SAM" id="Phobius"/>
    </source>
</evidence>
<dbReference type="STRING" id="264731.PRU_1604"/>
<dbReference type="GO" id="GO:0022857">
    <property type="term" value="F:transmembrane transporter activity"/>
    <property type="evidence" value="ECO:0007669"/>
    <property type="project" value="InterPro"/>
</dbReference>
<dbReference type="AlphaFoldDB" id="D5ETE7"/>
<dbReference type="HOGENOM" id="CLU_001265_10_13_10"/>
<accession>D5ETE7</accession>
<dbReference type="EMBL" id="CP002006">
    <property type="protein sequence ID" value="ADE81262.1"/>
    <property type="molecule type" value="Genomic_DNA"/>
</dbReference>
<keyword evidence="7" id="KW-1185">Reference proteome</keyword>
<keyword evidence="3 4" id="KW-0472">Membrane</keyword>